<dbReference type="OMA" id="NTSECCH"/>
<evidence type="ECO:0000259" key="24">
    <source>
        <dbReference type="PROSITE" id="PS50853"/>
    </source>
</evidence>
<dbReference type="InterPro" id="IPR001245">
    <property type="entry name" value="Ser-Thr/Tyr_kinase_cat_dom"/>
</dbReference>
<keyword evidence="9" id="KW-0677">Repeat</keyword>
<dbReference type="InterPro" id="IPR008266">
    <property type="entry name" value="Tyr_kinase_AS"/>
</dbReference>
<dbReference type="Pfam" id="PF00757">
    <property type="entry name" value="Furin-like"/>
    <property type="match status" value="1"/>
</dbReference>
<keyword evidence="13 22" id="KW-1133">Transmembrane helix</keyword>
<evidence type="ECO:0000256" key="15">
    <source>
        <dbReference type="ARBA" id="ARBA00023137"/>
    </source>
</evidence>
<dbReference type="GO" id="GO:0042593">
    <property type="term" value="P:glucose homeostasis"/>
    <property type="evidence" value="ECO:0007669"/>
    <property type="project" value="TreeGrafter"/>
</dbReference>
<feature type="binding site" evidence="20">
    <location>
        <position position="1129"/>
    </location>
    <ligand>
        <name>ATP</name>
        <dbReference type="ChEBI" id="CHEBI:30616"/>
    </ligand>
</feature>
<comment type="similarity">
    <text evidence="21">Belongs to the protein kinase superfamily. Tyr protein kinase family. Insulin receptor subfamily.</text>
</comment>
<dbReference type="Gene3D" id="3.80.20.20">
    <property type="entry name" value="Receptor L-domain"/>
    <property type="match status" value="3"/>
</dbReference>
<keyword evidence="17 21" id="KW-0675">Receptor</keyword>
<dbReference type="CDD" id="cd00063">
    <property type="entry name" value="FN3"/>
    <property type="match status" value="3"/>
</dbReference>
<evidence type="ECO:0000256" key="22">
    <source>
        <dbReference type="SAM" id="Phobius"/>
    </source>
</evidence>
<dbReference type="Ensembl" id="ENSEBUT00000004670.1">
    <property type="protein sequence ID" value="ENSEBUP00000004245.1"/>
    <property type="gene ID" value="ENSEBUG00000003004.1"/>
</dbReference>
<dbReference type="InterPro" id="IPR020635">
    <property type="entry name" value="Tyr_kinase_cat_dom"/>
</dbReference>
<reference evidence="25" key="1">
    <citation type="submission" date="2025-08" db="UniProtKB">
        <authorList>
            <consortium name="Ensembl"/>
        </authorList>
    </citation>
    <scope>IDENTIFICATION</scope>
</reference>
<dbReference type="FunFam" id="3.30.200.20:FF:000026">
    <property type="entry name" value="Tyrosine-protein kinase receptor"/>
    <property type="match status" value="1"/>
</dbReference>
<name>A0A8C4NBB8_EPTBU</name>
<evidence type="ECO:0000256" key="19">
    <source>
        <dbReference type="ARBA" id="ARBA00051243"/>
    </source>
</evidence>
<dbReference type="InterPro" id="IPR000494">
    <property type="entry name" value="Rcpt_L-dom"/>
</dbReference>
<dbReference type="GO" id="GO:0043410">
    <property type="term" value="P:positive regulation of MAPK cascade"/>
    <property type="evidence" value="ECO:0007669"/>
    <property type="project" value="TreeGrafter"/>
</dbReference>
<keyword evidence="15" id="KW-0829">Tyrosine-protein kinase</keyword>
<evidence type="ECO:0000256" key="7">
    <source>
        <dbReference type="ARBA" id="ARBA00022692"/>
    </source>
</evidence>
<dbReference type="GO" id="GO:0004896">
    <property type="term" value="F:cytokine receptor activity"/>
    <property type="evidence" value="ECO:0007669"/>
    <property type="project" value="InterPro"/>
</dbReference>
<dbReference type="SMART" id="SM00219">
    <property type="entry name" value="TyrKc"/>
    <property type="match status" value="1"/>
</dbReference>
<dbReference type="InterPro" id="IPR003961">
    <property type="entry name" value="FN3_dom"/>
</dbReference>
<keyword evidence="7 21" id="KW-0812">Transmembrane</keyword>
<dbReference type="InterPro" id="IPR009030">
    <property type="entry name" value="Growth_fac_rcpt_cys_sf"/>
</dbReference>
<dbReference type="Gene3D" id="2.10.220.10">
    <property type="entry name" value="Hormone Receptor, Insulin-like Growth Factor Receptor 1, Chain A, domain 2"/>
    <property type="match status" value="1"/>
</dbReference>
<dbReference type="GO" id="GO:0005899">
    <property type="term" value="C:insulin receptor complex"/>
    <property type="evidence" value="ECO:0007669"/>
    <property type="project" value="TreeGrafter"/>
</dbReference>
<keyword evidence="6" id="KW-0165">Cleavage on pair of basic residues</keyword>
<dbReference type="GO" id="GO:0048009">
    <property type="term" value="P:insulin-like growth factor receptor signaling pathway"/>
    <property type="evidence" value="ECO:0007669"/>
    <property type="project" value="TreeGrafter"/>
</dbReference>
<feature type="domain" description="Protein kinase" evidence="23">
    <location>
        <begin position="1095"/>
        <end position="1370"/>
    </location>
</feature>
<dbReference type="FunFam" id="3.80.20.20:FF:000001">
    <property type="entry name" value="Tyrosine-protein kinase receptor"/>
    <property type="match status" value="1"/>
</dbReference>
<dbReference type="FunFam" id="1.10.510.10:FF:000050">
    <property type="entry name" value="Tyrosine-protein kinase receptor"/>
    <property type="match status" value="1"/>
</dbReference>
<evidence type="ECO:0000256" key="8">
    <source>
        <dbReference type="ARBA" id="ARBA00022729"/>
    </source>
</evidence>
<evidence type="ECO:0000256" key="6">
    <source>
        <dbReference type="ARBA" id="ARBA00022685"/>
    </source>
</evidence>
<dbReference type="SUPFAM" id="SSF52058">
    <property type="entry name" value="L domain-like"/>
    <property type="match status" value="2"/>
</dbReference>
<dbReference type="PANTHER" id="PTHR24416">
    <property type="entry name" value="TYROSINE-PROTEIN KINASE RECEPTOR"/>
    <property type="match status" value="1"/>
</dbReference>
<dbReference type="InterPro" id="IPR011009">
    <property type="entry name" value="Kinase-like_dom_sf"/>
</dbReference>
<dbReference type="Pfam" id="PF07714">
    <property type="entry name" value="PK_Tyr_Ser-Thr"/>
    <property type="match status" value="1"/>
</dbReference>
<keyword evidence="10 20" id="KW-0547">Nucleotide-binding</keyword>
<dbReference type="InterPro" id="IPR003529">
    <property type="entry name" value="Hematopoietin_rcpt_Gp130_CS"/>
</dbReference>
<keyword evidence="4 21" id="KW-0597">Phosphoprotein</keyword>
<dbReference type="PROSITE" id="PS50853">
    <property type="entry name" value="FN3"/>
    <property type="match status" value="1"/>
</dbReference>
<evidence type="ECO:0000256" key="21">
    <source>
        <dbReference type="RuleBase" id="RU000312"/>
    </source>
</evidence>
<dbReference type="InterPro" id="IPR006212">
    <property type="entry name" value="Furin_repeat"/>
</dbReference>
<evidence type="ECO:0000256" key="11">
    <source>
        <dbReference type="ARBA" id="ARBA00022777"/>
    </source>
</evidence>
<keyword evidence="26" id="KW-1185">Reference proteome</keyword>
<dbReference type="InterPro" id="IPR050122">
    <property type="entry name" value="RTK"/>
</dbReference>
<dbReference type="Gene3D" id="3.30.200.20">
    <property type="entry name" value="Phosphorylase Kinase, domain 1"/>
    <property type="match status" value="1"/>
</dbReference>
<dbReference type="PROSITE" id="PS01353">
    <property type="entry name" value="HEMATOPO_REC_L_F2"/>
    <property type="match status" value="1"/>
</dbReference>
<keyword evidence="18" id="KW-0325">Glycoprotein</keyword>
<feature type="domain" description="Fibronectin type-III" evidence="24">
    <location>
        <begin position="929"/>
        <end position="1025"/>
    </location>
</feature>
<dbReference type="InterPro" id="IPR002011">
    <property type="entry name" value="Tyr_kinase_rcpt_2_CS"/>
</dbReference>
<dbReference type="PROSITE" id="PS00109">
    <property type="entry name" value="PROTEIN_KINASE_TYR"/>
    <property type="match status" value="1"/>
</dbReference>
<dbReference type="Pfam" id="PF01030">
    <property type="entry name" value="Recep_L_domain"/>
    <property type="match status" value="2"/>
</dbReference>
<dbReference type="InterPro" id="IPR036941">
    <property type="entry name" value="Rcpt_L-dom_sf"/>
</dbReference>
<dbReference type="GO" id="GO:0005524">
    <property type="term" value="F:ATP binding"/>
    <property type="evidence" value="ECO:0007669"/>
    <property type="project" value="UniProtKB-UniRule"/>
</dbReference>
<evidence type="ECO:0000256" key="3">
    <source>
        <dbReference type="ARBA" id="ARBA00022475"/>
    </source>
</evidence>
<evidence type="ECO:0000256" key="12">
    <source>
        <dbReference type="ARBA" id="ARBA00022840"/>
    </source>
</evidence>
<dbReference type="SUPFAM" id="SSF49265">
    <property type="entry name" value="Fibronectin type III"/>
    <property type="match status" value="3"/>
</dbReference>
<sequence>MKREPRGPQWGLDGEKSIKSWRSDREREHVLRDTEGGRCAAGRRVILGMPAGRRSPSTLLLGFLLVASLSHVGSKICNSFDVRNNITMLDDLSHCTIIEGYLEIVLISNTRPEHFSGLSFPRLTVITEYLLLYRVAGLESLRNLFPNLTIIRGTRLFFNYALVIFEMLNLKEIGLISLTNITRGAVRIEKNPDLCYLDTVDWSLILDSVEINYFVNNKLAQDCGDVCTVAAPSTLSQSFSSAFLSNSPVDNSETGAVPIVAAPIAADSIFMPSYAVAGGTDPETGETSRCAYTLKNGLPMKRCWTAEHCQRVCPKECGRRACLLDGRCCHKECLGGCQDPDRPQSCLACRHYWHEGLCLPDCPDGTYRFEGWRCVTAKNCAKPYKYCNNSCLHNVLHGRECLPECPPGYIQNGTSITCTRCDGPCPKVCQGSVEINSLNSAQDLQGCTVIDGNLTINIRGGNIAAELEANLGLIDTVTGYVKIKQSPTLVTLSFLKNLHVIRGDTLDEGNYSFYVMNNQNLQQTWDWNKHNLTILRGKLYFAFNPKLCMSDILQMENVTGTRGRQNIDTDLNPKKNGDRVSCHSKILKFIYNNTTDNTIELKWDHHNHRDLLSYSVYYKETLFQNVSEFDHQDVCGSRWMARDLEIKHGTRPWPSESNAPGIILKGLKPWTQYAIFVHALTIATSSNQGAISEIIYIRTQSRVPSMPLDLVSTSNSSSVLLVKWRSPAYPNGDGIHYIVRWQQLLEDSELEKLDYCNKALKPPHREPSLEDPGHKENTMGIGRAAGAKDGRSAKCCTCPKTAAQLRQEADEVHFQQTFENFLQNQMFTIRPYRRRRDVASGILDDGTYFPANQSQPFEEPIPSQHKHTLFHISSMVVHGSNQIVLEDLRHFTAYRVQVHACNHASHHSGCSAPAYVTARTLLSPEKDDILGHVKSNRVEKNTMKLMWQEPSNPNGLVILYEVMYRHNDEPNEKLQCVSRLHYFEDDKGTYLRHLLPGRYTARLRATSLARNGSWTKPLYFTVPNQQNNPLSFVLPVIFFVVLILIGPFVVTFYFVKRRNDVSVPNGVLYASVNPEYFSTADVYIPDEWEVERENVRMKRELGQGTFGMVYEGMTRNIVWDEEETRVAIKTVNETASTRERYEFLNEASVMKSFNCHHVVRLLGVVSQSQPILVIMELMTRGDLKSYLRSLRSDTEEKLDSLPPSLQEMLQMAGEIADGMAYLNAKKFVHRDLAARNCMVAEDYVVKIGDFGMTRDIYETDYYRKGGKGLLPVRWMSPESLKDGVFTTHSDVWSFGMVLWEIATLAEQPYQGMSNEQVLKFVMDGGLLEKPTSCPQRLEQFIHLCWQYNPRLRPTFLEILDSLVDDLHPTFQEVSFYHSDENRAGNREPFDLEDLKSYPLDSPPLKTSPGMNQASKYYNFASSASPPHIDLPFRTHDTAELSSNSPNSLGCHSEGASALPRLSSPLVPDSLELSTMAARRRTVEPYARIDVSLVAAASVGASSAPSLPSASESKALGNKVLSYALMNGGRKDGRTVPLPQSMSC</sequence>
<accession>A0A8C4NBB8</accession>
<proteinExistence type="inferred from homology"/>
<dbReference type="PROSITE" id="PS00239">
    <property type="entry name" value="RECEPTOR_TYR_KIN_II"/>
    <property type="match status" value="1"/>
</dbReference>
<evidence type="ECO:0000256" key="5">
    <source>
        <dbReference type="ARBA" id="ARBA00022679"/>
    </source>
</evidence>
<comment type="similarity">
    <text evidence="2">Belongs to the type I cytokine receptor family. Type 2 subfamily.</text>
</comment>
<protein>
    <recommendedName>
        <fullName evidence="21">Tyrosine-protein kinase receptor</fullName>
        <ecNumber evidence="21">2.7.10.1</ecNumber>
    </recommendedName>
</protein>
<evidence type="ECO:0000256" key="2">
    <source>
        <dbReference type="ARBA" id="ARBA00008921"/>
    </source>
</evidence>
<evidence type="ECO:0000256" key="4">
    <source>
        <dbReference type="ARBA" id="ARBA00022553"/>
    </source>
</evidence>
<evidence type="ECO:0000256" key="14">
    <source>
        <dbReference type="ARBA" id="ARBA00023136"/>
    </source>
</evidence>
<evidence type="ECO:0000256" key="9">
    <source>
        <dbReference type="ARBA" id="ARBA00022737"/>
    </source>
</evidence>
<dbReference type="PROSITE" id="PS00107">
    <property type="entry name" value="PROTEIN_KINASE_ATP"/>
    <property type="match status" value="1"/>
</dbReference>
<dbReference type="GO" id="GO:0030424">
    <property type="term" value="C:axon"/>
    <property type="evidence" value="ECO:0007669"/>
    <property type="project" value="TreeGrafter"/>
</dbReference>
<dbReference type="GO" id="GO:0046328">
    <property type="term" value="P:regulation of JNK cascade"/>
    <property type="evidence" value="ECO:0007669"/>
    <property type="project" value="TreeGrafter"/>
</dbReference>
<evidence type="ECO:0000256" key="17">
    <source>
        <dbReference type="ARBA" id="ARBA00023170"/>
    </source>
</evidence>
<dbReference type="Gene3D" id="1.10.510.10">
    <property type="entry name" value="Transferase(Phosphotransferase) domain 1"/>
    <property type="match status" value="1"/>
</dbReference>
<comment type="subcellular location">
    <subcellularLocation>
        <location evidence="1">Cell membrane</location>
        <topology evidence="1">Single-pass type I membrane protein</topology>
    </subcellularLocation>
</comment>
<dbReference type="InterPro" id="IPR006211">
    <property type="entry name" value="Furin-like_Cys-rich_dom"/>
</dbReference>
<keyword evidence="5" id="KW-0808">Transferase</keyword>
<keyword evidence="11" id="KW-0418">Kinase</keyword>
<dbReference type="CDD" id="cd00064">
    <property type="entry name" value="FU"/>
    <property type="match status" value="1"/>
</dbReference>
<dbReference type="GO" id="GO:0051897">
    <property type="term" value="P:positive regulation of phosphatidylinositol 3-kinase/protein kinase B signal transduction"/>
    <property type="evidence" value="ECO:0007669"/>
    <property type="project" value="TreeGrafter"/>
</dbReference>
<dbReference type="SMART" id="SM00261">
    <property type="entry name" value="FU"/>
    <property type="match status" value="2"/>
</dbReference>
<evidence type="ECO:0000256" key="18">
    <source>
        <dbReference type="ARBA" id="ARBA00023180"/>
    </source>
</evidence>
<evidence type="ECO:0000256" key="10">
    <source>
        <dbReference type="ARBA" id="ARBA00022741"/>
    </source>
</evidence>
<keyword evidence="3" id="KW-1003">Cell membrane</keyword>
<evidence type="ECO:0000259" key="23">
    <source>
        <dbReference type="PROSITE" id="PS50011"/>
    </source>
</evidence>
<evidence type="ECO:0000256" key="1">
    <source>
        <dbReference type="ARBA" id="ARBA00004251"/>
    </source>
</evidence>
<dbReference type="PANTHER" id="PTHR24416:SF106">
    <property type="entry name" value="INSULIN-LIKE GROWTH FACTOR 1 RECEPTOR"/>
    <property type="match status" value="1"/>
</dbReference>
<evidence type="ECO:0000256" key="16">
    <source>
        <dbReference type="ARBA" id="ARBA00023157"/>
    </source>
</evidence>
<dbReference type="GO" id="GO:0005009">
    <property type="term" value="F:insulin receptor activity"/>
    <property type="evidence" value="ECO:0007669"/>
    <property type="project" value="TreeGrafter"/>
</dbReference>
<evidence type="ECO:0000313" key="26">
    <source>
        <dbReference type="Proteomes" id="UP000694388"/>
    </source>
</evidence>
<dbReference type="InterPro" id="IPR000719">
    <property type="entry name" value="Prot_kinase_dom"/>
</dbReference>
<reference evidence="25" key="2">
    <citation type="submission" date="2025-09" db="UniProtKB">
        <authorList>
            <consortium name="Ensembl"/>
        </authorList>
    </citation>
    <scope>IDENTIFICATION</scope>
</reference>
<evidence type="ECO:0000256" key="20">
    <source>
        <dbReference type="PROSITE-ProRule" id="PRU10141"/>
    </source>
</evidence>
<dbReference type="InterPro" id="IPR036116">
    <property type="entry name" value="FN3_sf"/>
</dbReference>
<organism evidence="25 26">
    <name type="scientific">Eptatretus burgeri</name>
    <name type="common">Inshore hagfish</name>
    <dbReference type="NCBI Taxonomy" id="7764"/>
    <lineage>
        <taxon>Eukaryota</taxon>
        <taxon>Metazoa</taxon>
        <taxon>Chordata</taxon>
        <taxon>Craniata</taxon>
        <taxon>Vertebrata</taxon>
        <taxon>Cyclostomata</taxon>
        <taxon>Myxini</taxon>
        <taxon>Myxiniformes</taxon>
        <taxon>Myxinidae</taxon>
        <taxon>Eptatretinae</taxon>
        <taxon>Eptatretus</taxon>
    </lineage>
</organism>
<comment type="catalytic activity">
    <reaction evidence="19 21">
        <text>L-tyrosyl-[protein] + ATP = O-phospho-L-tyrosyl-[protein] + ADP + H(+)</text>
        <dbReference type="Rhea" id="RHEA:10596"/>
        <dbReference type="Rhea" id="RHEA-COMP:10136"/>
        <dbReference type="Rhea" id="RHEA-COMP:20101"/>
        <dbReference type="ChEBI" id="CHEBI:15378"/>
        <dbReference type="ChEBI" id="CHEBI:30616"/>
        <dbReference type="ChEBI" id="CHEBI:46858"/>
        <dbReference type="ChEBI" id="CHEBI:61978"/>
        <dbReference type="ChEBI" id="CHEBI:456216"/>
        <dbReference type="EC" id="2.7.10.1"/>
    </reaction>
</comment>
<keyword evidence="8" id="KW-0732">Signal</keyword>
<dbReference type="GO" id="GO:0043560">
    <property type="term" value="F:insulin receptor substrate binding"/>
    <property type="evidence" value="ECO:0007669"/>
    <property type="project" value="TreeGrafter"/>
</dbReference>
<keyword evidence="14 22" id="KW-0472">Membrane</keyword>
<dbReference type="SUPFAM" id="SSF57184">
    <property type="entry name" value="Growth factor receptor domain"/>
    <property type="match status" value="1"/>
</dbReference>
<dbReference type="InterPro" id="IPR017441">
    <property type="entry name" value="Protein_kinase_ATP_BS"/>
</dbReference>
<feature type="transmembrane region" description="Helical" evidence="22">
    <location>
        <begin position="1032"/>
        <end position="1055"/>
    </location>
</feature>
<keyword evidence="12 20" id="KW-0067">ATP-binding</keyword>
<dbReference type="SMART" id="SM00060">
    <property type="entry name" value="FN3"/>
    <property type="match status" value="3"/>
</dbReference>
<evidence type="ECO:0000313" key="25">
    <source>
        <dbReference type="Ensembl" id="ENSEBUP00000004245.1"/>
    </source>
</evidence>
<dbReference type="PROSITE" id="PS50011">
    <property type="entry name" value="PROTEIN_KINASE_DOM"/>
    <property type="match status" value="1"/>
</dbReference>
<dbReference type="SUPFAM" id="SSF56112">
    <property type="entry name" value="Protein kinase-like (PK-like)"/>
    <property type="match status" value="1"/>
</dbReference>
<dbReference type="Proteomes" id="UP000694388">
    <property type="component" value="Unplaced"/>
</dbReference>
<dbReference type="EC" id="2.7.10.1" evidence="21"/>
<evidence type="ECO:0000256" key="13">
    <source>
        <dbReference type="ARBA" id="ARBA00022989"/>
    </source>
</evidence>
<keyword evidence="16" id="KW-1015">Disulfide bond</keyword>
<dbReference type="Gene3D" id="2.60.40.10">
    <property type="entry name" value="Immunoglobulins"/>
    <property type="match status" value="3"/>
</dbReference>
<dbReference type="InterPro" id="IPR013783">
    <property type="entry name" value="Ig-like_fold"/>
</dbReference>
<dbReference type="GeneTree" id="ENSGT00940000155404"/>
<dbReference type="PRINTS" id="PR00109">
    <property type="entry name" value="TYRKINASE"/>
</dbReference>